<gene>
    <name evidence="3" type="ORF">LPLAT_LOCUS165</name>
</gene>
<feature type="compositionally biased region" description="Basic and acidic residues" evidence="1">
    <location>
        <begin position="53"/>
        <end position="65"/>
    </location>
</feature>
<evidence type="ECO:0000256" key="1">
    <source>
        <dbReference type="SAM" id="MobiDB-lite"/>
    </source>
</evidence>
<evidence type="ECO:0000313" key="4">
    <source>
        <dbReference type="Proteomes" id="UP001497644"/>
    </source>
</evidence>
<keyword evidence="4" id="KW-1185">Reference proteome</keyword>
<dbReference type="Proteomes" id="UP001497644">
    <property type="component" value="Chromosome 1"/>
</dbReference>
<proteinExistence type="predicted"/>
<keyword evidence="2" id="KW-0472">Membrane</keyword>
<keyword evidence="2" id="KW-1133">Transmembrane helix</keyword>
<keyword evidence="2" id="KW-0812">Transmembrane</keyword>
<evidence type="ECO:0000313" key="3">
    <source>
        <dbReference type="EMBL" id="CAL1673224.1"/>
    </source>
</evidence>
<sequence>MNRFGEYRAEACYTLVMGAICIMVHPVMARGMPFHEDGDGSMMCTGRCHLEREQDNRREGGEGGHGKSVAKYSSFETNVPN</sequence>
<dbReference type="AlphaFoldDB" id="A0AAV2N1N4"/>
<dbReference type="EMBL" id="OZ034824">
    <property type="protein sequence ID" value="CAL1673224.1"/>
    <property type="molecule type" value="Genomic_DNA"/>
</dbReference>
<reference evidence="3 4" key="1">
    <citation type="submission" date="2024-04" db="EMBL/GenBank/DDBJ databases">
        <authorList>
            <consortium name="Molecular Ecology Group"/>
        </authorList>
    </citation>
    <scope>NUCLEOTIDE SEQUENCE [LARGE SCALE GENOMIC DNA]</scope>
</reference>
<organism evidence="3 4">
    <name type="scientific">Lasius platythorax</name>
    <dbReference type="NCBI Taxonomy" id="488582"/>
    <lineage>
        <taxon>Eukaryota</taxon>
        <taxon>Metazoa</taxon>
        <taxon>Ecdysozoa</taxon>
        <taxon>Arthropoda</taxon>
        <taxon>Hexapoda</taxon>
        <taxon>Insecta</taxon>
        <taxon>Pterygota</taxon>
        <taxon>Neoptera</taxon>
        <taxon>Endopterygota</taxon>
        <taxon>Hymenoptera</taxon>
        <taxon>Apocrita</taxon>
        <taxon>Aculeata</taxon>
        <taxon>Formicoidea</taxon>
        <taxon>Formicidae</taxon>
        <taxon>Formicinae</taxon>
        <taxon>Lasius</taxon>
        <taxon>Lasius</taxon>
    </lineage>
</organism>
<feature type="transmembrane region" description="Helical" evidence="2">
    <location>
        <begin position="12"/>
        <end position="29"/>
    </location>
</feature>
<protein>
    <recommendedName>
        <fullName evidence="5">Secreted protein</fullName>
    </recommendedName>
</protein>
<evidence type="ECO:0008006" key="5">
    <source>
        <dbReference type="Google" id="ProtNLM"/>
    </source>
</evidence>
<evidence type="ECO:0000256" key="2">
    <source>
        <dbReference type="SAM" id="Phobius"/>
    </source>
</evidence>
<feature type="region of interest" description="Disordered" evidence="1">
    <location>
        <begin position="53"/>
        <end position="81"/>
    </location>
</feature>
<name>A0AAV2N1N4_9HYME</name>
<accession>A0AAV2N1N4</accession>